<dbReference type="RefSeq" id="WP_183297453.1">
    <property type="nucleotide sequence ID" value="NZ_JACHVX010000006.1"/>
</dbReference>
<sequence>MKDEEEGRRFDAPTVAGDETAALPFRAPPPLPEGASDDQETVERNRARLMAIDGVIGVGMGARADGSRALVVYVRNARTAGVLPERVDGIPVDAVEVPGGFHAL</sequence>
<name>A0A7W4YCZ2_9CELL</name>
<feature type="compositionally biased region" description="Basic and acidic residues" evidence="1">
    <location>
        <begin position="1"/>
        <end position="11"/>
    </location>
</feature>
<organism evidence="2 3">
    <name type="scientific">Cellulomonas cellasea</name>
    <dbReference type="NCBI Taxonomy" id="43670"/>
    <lineage>
        <taxon>Bacteria</taxon>
        <taxon>Bacillati</taxon>
        <taxon>Actinomycetota</taxon>
        <taxon>Actinomycetes</taxon>
        <taxon>Micrococcales</taxon>
        <taxon>Cellulomonadaceae</taxon>
        <taxon>Cellulomonas</taxon>
    </lineage>
</organism>
<accession>A0A7W4YCZ2</accession>
<feature type="region of interest" description="Disordered" evidence="1">
    <location>
        <begin position="1"/>
        <end position="42"/>
    </location>
</feature>
<dbReference type="AlphaFoldDB" id="A0A7W4YCZ2"/>
<reference evidence="2 3" key="2">
    <citation type="submission" date="2020-08" db="EMBL/GenBank/DDBJ databases">
        <authorList>
            <person name="Partida-Martinez L."/>
            <person name="Huntemann M."/>
            <person name="Clum A."/>
            <person name="Wang J."/>
            <person name="Palaniappan K."/>
            <person name="Ritter S."/>
            <person name="Chen I.-M."/>
            <person name="Stamatis D."/>
            <person name="Reddy T."/>
            <person name="O'Malley R."/>
            <person name="Daum C."/>
            <person name="Shapiro N."/>
            <person name="Ivanova N."/>
            <person name="Kyrpides N."/>
            <person name="Woyke T."/>
        </authorList>
    </citation>
    <scope>NUCLEOTIDE SEQUENCE [LARGE SCALE GENOMIC DNA]</scope>
    <source>
        <strain evidence="2 3">RAS26</strain>
    </source>
</reference>
<reference evidence="2 3" key="1">
    <citation type="submission" date="2020-08" db="EMBL/GenBank/DDBJ databases">
        <title>The Agave Microbiome: Exploring the role of microbial communities in plant adaptations to desert environments.</title>
        <authorList>
            <person name="Partida-Martinez L.P."/>
        </authorList>
    </citation>
    <scope>NUCLEOTIDE SEQUENCE [LARGE SCALE GENOMIC DNA]</scope>
    <source>
        <strain evidence="2 3">RAS26</strain>
    </source>
</reference>
<gene>
    <name evidence="2" type="ORF">FHR80_003590</name>
</gene>
<proteinExistence type="predicted"/>
<dbReference type="Proteomes" id="UP000518206">
    <property type="component" value="Unassembled WGS sequence"/>
</dbReference>
<evidence type="ECO:0000256" key="1">
    <source>
        <dbReference type="SAM" id="MobiDB-lite"/>
    </source>
</evidence>
<evidence type="ECO:0000313" key="2">
    <source>
        <dbReference type="EMBL" id="MBB2924654.1"/>
    </source>
</evidence>
<dbReference type="EMBL" id="JACHVX010000006">
    <property type="protein sequence ID" value="MBB2924654.1"/>
    <property type="molecule type" value="Genomic_DNA"/>
</dbReference>
<protein>
    <submittedName>
        <fullName evidence="2">Uncharacterized protein</fullName>
    </submittedName>
</protein>
<comment type="caution">
    <text evidence="2">The sequence shown here is derived from an EMBL/GenBank/DDBJ whole genome shotgun (WGS) entry which is preliminary data.</text>
</comment>
<evidence type="ECO:0000313" key="3">
    <source>
        <dbReference type="Proteomes" id="UP000518206"/>
    </source>
</evidence>